<protein>
    <recommendedName>
        <fullName evidence="8">TM7S3/TM198-like domain-containing protein</fullName>
    </recommendedName>
</protein>
<evidence type="ECO:0000256" key="2">
    <source>
        <dbReference type="ARBA" id="ARBA00022692"/>
    </source>
</evidence>
<evidence type="ECO:0000313" key="10">
    <source>
        <dbReference type="Proteomes" id="UP000016930"/>
    </source>
</evidence>
<feature type="region of interest" description="Disordered" evidence="5">
    <location>
        <begin position="652"/>
        <end position="716"/>
    </location>
</feature>
<evidence type="ECO:0000256" key="6">
    <source>
        <dbReference type="SAM" id="Phobius"/>
    </source>
</evidence>
<dbReference type="Pfam" id="PF13886">
    <property type="entry name" value="TM7S3_TM198"/>
    <property type="match status" value="1"/>
</dbReference>
<feature type="transmembrane region" description="Helical" evidence="6">
    <location>
        <begin position="146"/>
        <end position="169"/>
    </location>
</feature>
<keyword evidence="3 6" id="KW-1133">Transmembrane helix</keyword>
<evidence type="ECO:0000256" key="3">
    <source>
        <dbReference type="ARBA" id="ARBA00022989"/>
    </source>
</evidence>
<evidence type="ECO:0000256" key="1">
    <source>
        <dbReference type="ARBA" id="ARBA00004141"/>
    </source>
</evidence>
<evidence type="ECO:0000256" key="5">
    <source>
        <dbReference type="SAM" id="MobiDB-lite"/>
    </source>
</evidence>
<feature type="signal peptide" evidence="7">
    <location>
        <begin position="1"/>
        <end position="28"/>
    </location>
</feature>
<evidence type="ECO:0000256" key="4">
    <source>
        <dbReference type="ARBA" id="ARBA00023136"/>
    </source>
</evidence>
<feature type="transmembrane region" description="Helical" evidence="6">
    <location>
        <begin position="207"/>
        <end position="225"/>
    </location>
</feature>
<feature type="transmembrane region" description="Helical" evidence="6">
    <location>
        <begin position="260"/>
        <end position="283"/>
    </location>
</feature>
<dbReference type="STRING" id="914234.M2RSU5"/>
<feature type="region of interest" description="Disordered" evidence="5">
    <location>
        <begin position="370"/>
        <end position="417"/>
    </location>
</feature>
<feature type="transmembrane region" description="Helical" evidence="6">
    <location>
        <begin position="181"/>
        <end position="202"/>
    </location>
</feature>
<feature type="compositionally biased region" description="Basic and acidic residues" evidence="5">
    <location>
        <begin position="399"/>
        <end position="414"/>
    </location>
</feature>
<proteinExistence type="predicted"/>
<keyword evidence="10" id="KW-1185">Reference proteome</keyword>
<dbReference type="PANTHER" id="PTHR39469">
    <property type="entry name" value="CHROMOSOME 1, WHOLE GENOME SHOTGUN SEQUENCE"/>
    <property type="match status" value="1"/>
</dbReference>
<feature type="transmembrane region" description="Helical" evidence="6">
    <location>
        <begin position="237"/>
        <end position="253"/>
    </location>
</feature>
<comment type="subcellular location">
    <subcellularLocation>
        <location evidence="1">Membrane</location>
        <topology evidence="1">Multi-pass membrane protein</topology>
    </subcellularLocation>
</comment>
<keyword evidence="4 6" id="KW-0472">Membrane</keyword>
<dbReference type="PANTHER" id="PTHR39469:SF1">
    <property type="entry name" value="DUF4203 DOMAIN-CONTAINING PROTEIN"/>
    <property type="match status" value="1"/>
</dbReference>
<dbReference type="GO" id="GO:0016020">
    <property type="term" value="C:membrane"/>
    <property type="evidence" value="ECO:0007669"/>
    <property type="project" value="UniProtKB-SubCell"/>
</dbReference>
<feature type="compositionally biased region" description="Basic and acidic residues" evidence="5">
    <location>
        <begin position="819"/>
        <end position="831"/>
    </location>
</feature>
<dbReference type="EMBL" id="KB445791">
    <property type="protein sequence ID" value="EMD41996.1"/>
    <property type="molecule type" value="Genomic_DNA"/>
</dbReference>
<dbReference type="HOGENOM" id="CLU_010250_0_0_1"/>
<name>M2RSU5_CERS8</name>
<sequence length="859" mass="94223">MGTRMHSTSILSTWPCLVLILLSAFVSAQSSNSSVSQPSSSSVSLSTSLSLTTSEMAVPTTIRSGNSNIVTTTNIPVLLNATILVTPTPTATTNTSSATTSASASATPDPLRLDTKLDPAFGVLGALLILTGIPCTFYGHKNRWTTFFLSGFYTLSLVCLVLILKFGVLPSVNPPSKTVRGLFVLSCGVAGIAGGGVAIFFWKAAKFFIGAWGGFAFALWIQCFRDGGLIRPLGFRWIMYIAVAVVGFLLCTIPKLHYHILLISTAFVGASAFMLGVDCFTSADLKEFYLWNLGFNSLFPKYSDNGIEFPVTQTMQIELGLMGAVAVMGIAVQFRIFQVLKRKLTEIEAERKRQDEEAEARAAAAYADVEREKEEWERDHPTLTKDGRMNNGASSSGLLKEDDISSTPRDERRSSAFTLIGTPRQRYQSGVSDFRAVSTPTDEFDRASKHLQSPGALPVLDLGVDIEEDVPRNYLSDSKEPRDPKAKEVSAADLEDLRRKEELLAEIQTIRRSIDLLRTETPDHSSSSESRHPSFASRLTLSPDFGILAAGPSHLRPPREAEPRTRVQSMGLSNISRTSEGLGIGRPTSAPLQEEDWDSYVRDRKLLQPPSGVTAPIPTTPIAPIPRMPVSPAVTEALMDRQRRESMLSVGLGQITPDGSSTPRRISTPLFEDTPLPRPQHRKSNSQGAMPGMILPPRRAVVSPSPQPQAEQSPRVLSFEELQERHRQKLKELQAPVTQAQKERVELEAAKQRWERAKAREKEAVTKRQAEKAAEKRRKSGDMPERHSRRSGHGRSLSADVLAEVSGNVGPSKRTSKMKVQDWRKSQHDLELGLQTDDPADASASRRRSAVPFPNSKTS</sequence>
<dbReference type="OrthoDB" id="102260at2759"/>
<feature type="transmembrane region" description="Helical" evidence="6">
    <location>
        <begin position="120"/>
        <end position="139"/>
    </location>
</feature>
<feature type="compositionally biased region" description="Basic and acidic residues" evidence="5">
    <location>
        <begin position="370"/>
        <end position="388"/>
    </location>
</feature>
<dbReference type="InterPro" id="IPR025256">
    <property type="entry name" value="TM7S3/TM198-like_dom"/>
</dbReference>
<feature type="compositionally biased region" description="Pro residues" evidence="5">
    <location>
        <begin position="618"/>
        <end position="628"/>
    </location>
</feature>
<dbReference type="AlphaFoldDB" id="M2RSU5"/>
<feature type="compositionally biased region" description="Basic and acidic residues" evidence="5">
    <location>
        <begin position="749"/>
        <end position="786"/>
    </location>
</feature>
<feature type="region of interest" description="Disordered" evidence="5">
    <location>
        <begin position="609"/>
        <end position="628"/>
    </location>
</feature>
<accession>M2RSU5</accession>
<feature type="domain" description="TM7S3/TM198-like" evidence="8">
    <location>
        <begin position="125"/>
        <end position="334"/>
    </location>
</feature>
<keyword evidence="2 6" id="KW-0812">Transmembrane</keyword>
<evidence type="ECO:0000256" key="7">
    <source>
        <dbReference type="SAM" id="SignalP"/>
    </source>
</evidence>
<keyword evidence="7" id="KW-0732">Signal</keyword>
<evidence type="ECO:0000313" key="9">
    <source>
        <dbReference type="EMBL" id="EMD41996.1"/>
    </source>
</evidence>
<dbReference type="Proteomes" id="UP000016930">
    <property type="component" value="Unassembled WGS sequence"/>
</dbReference>
<reference evidence="9 10" key="1">
    <citation type="journal article" date="2012" name="Proc. Natl. Acad. Sci. U.S.A.">
        <title>Comparative genomics of Ceriporiopsis subvermispora and Phanerochaete chrysosporium provide insight into selective ligninolysis.</title>
        <authorList>
            <person name="Fernandez-Fueyo E."/>
            <person name="Ruiz-Duenas F.J."/>
            <person name="Ferreira P."/>
            <person name="Floudas D."/>
            <person name="Hibbett D.S."/>
            <person name="Canessa P."/>
            <person name="Larrondo L.F."/>
            <person name="James T.Y."/>
            <person name="Seelenfreund D."/>
            <person name="Lobos S."/>
            <person name="Polanco R."/>
            <person name="Tello M."/>
            <person name="Honda Y."/>
            <person name="Watanabe T."/>
            <person name="Watanabe T."/>
            <person name="Ryu J.S."/>
            <person name="Kubicek C.P."/>
            <person name="Schmoll M."/>
            <person name="Gaskell J."/>
            <person name="Hammel K.E."/>
            <person name="St John F.J."/>
            <person name="Vanden Wymelenberg A."/>
            <person name="Sabat G."/>
            <person name="Splinter BonDurant S."/>
            <person name="Syed K."/>
            <person name="Yadav J.S."/>
            <person name="Doddapaneni H."/>
            <person name="Subramanian V."/>
            <person name="Lavin J.L."/>
            <person name="Oguiza J.A."/>
            <person name="Perez G."/>
            <person name="Pisabarro A.G."/>
            <person name="Ramirez L."/>
            <person name="Santoyo F."/>
            <person name="Master E."/>
            <person name="Coutinho P.M."/>
            <person name="Henrissat B."/>
            <person name="Lombard V."/>
            <person name="Magnuson J.K."/>
            <person name="Kuees U."/>
            <person name="Hori C."/>
            <person name="Igarashi K."/>
            <person name="Samejima M."/>
            <person name="Held B.W."/>
            <person name="Barry K.W."/>
            <person name="LaButti K.M."/>
            <person name="Lapidus A."/>
            <person name="Lindquist E.A."/>
            <person name="Lucas S.M."/>
            <person name="Riley R."/>
            <person name="Salamov A.A."/>
            <person name="Hoffmeister D."/>
            <person name="Schwenk D."/>
            <person name="Hadar Y."/>
            <person name="Yarden O."/>
            <person name="de Vries R.P."/>
            <person name="Wiebenga A."/>
            <person name="Stenlid J."/>
            <person name="Eastwood D."/>
            <person name="Grigoriev I.V."/>
            <person name="Berka R.M."/>
            <person name="Blanchette R.A."/>
            <person name="Kersten P."/>
            <person name="Martinez A.T."/>
            <person name="Vicuna R."/>
            <person name="Cullen D."/>
        </authorList>
    </citation>
    <scope>NUCLEOTIDE SEQUENCE [LARGE SCALE GENOMIC DNA]</scope>
    <source>
        <strain evidence="9 10">B</strain>
    </source>
</reference>
<evidence type="ECO:0000259" key="8">
    <source>
        <dbReference type="Pfam" id="PF13886"/>
    </source>
</evidence>
<organism evidence="9 10">
    <name type="scientific">Ceriporiopsis subvermispora (strain B)</name>
    <name type="common">White-rot fungus</name>
    <name type="synonym">Gelatoporia subvermispora</name>
    <dbReference type="NCBI Taxonomy" id="914234"/>
    <lineage>
        <taxon>Eukaryota</taxon>
        <taxon>Fungi</taxon>
        <taxon>Dikarya</taxon>
        <taxon>Basidiomycota</taxon>
        <taxon>Agaricomycotina</taxon>
        <taxon>Agaricomycetes</taxon>
        <taxon>Polyporales</taxon>
        <taxon>Gelatoporiaceae</taxon>
        <taxon>Gelatoporia</taxon>
    </lineage>
</organism>
<feature type="chain" id="PRO_5004024741" description="TM7S3/TM198-like domain-containing protein" evidence="7">
    <location>
        <begin position="29"/>
        <end position="859"/>
    </location>
</feature>
<feature type="region of interest" description="Disordered" evidence="5">
    <location>
        <begin position="749"/>
        <end position="859"/>
    </location>
</feature>
<gene>
    <name evidence="9" type="ORF">CERSUDRAFT_110537</name>
</gene>